<organism evidence="2 3">
    <name type="scientific">Acanthoscelides obtectus</name>
    <name type="common">Bean weevil</name>
    <name type="synonym">Bruchus obtectus</name>
    <dbReference type="NCBI Taxonomy" id="200917"/>
    <lineage>
        <taxon>Eukaryota</taxon>
        <taxon>Metazoa</taxon>
        <taxon>Ecdysozoa</taxon>
        <taxon>Arthropoda</taxon>
        <taxon>Hexapoda</taxon>
        <taxon>Insecta</taxon>
        <taxon>Pterygota</taxon>
        <taxon>Neoptera</taxon>
        <taxon>Endopterygota</taxon>
        <taxon>Coleoptera</taxon>
        <taxon>Polyphaga</taxon>
        <taxon>Cucujiformia</taxon>
        <taxon>Chrysomeloidea</taxon>
        <taxon>Chrysomelidae</taxon>
        <taxon>Bruchinae</taxon>
        <taxon>Bruchini</taxon>
        <taxon>Acanthoscelides</taxon>
    </lineage>
</organism>
<dbReference type="Proteomes" id="UP001152888">
    <property type="component" value="Unassembled WGS sequence"/>
</dbReference>
<gene>
    <name evidence="2" type="ORF">ACAOBT_LOCUS8342</name>
</gene>
<keyword evidence="3" id="KW-1185">Reference proteome</keyword>
<evidence type="ECO:0000256" key="1">
    <source>
        <dbReference type="SAM" id="SignalP"/>
    </source>
</evidence>
<proteinExistence type="predicted"/>
<accession>A0A9P0KAN8</accession>
<reference evidence="2" key="1">
    <citation type="submission" date="2022-03" db="EMBL/GenBank/DDBJ databases">
        <authorList>
            <person name="Sayadi A."/>
        </authorList>
    </citation>
    <scope>NUCLEOTIDE SEQUENCE</scope>
</reference>
<sequence>MLLLRLVLRHVTAFCFLENCSCAIVWVHRLAKQMEKLYVQDLGSTWIQEILVGVSP</sequence>
<name>A0A9P0KAN8_ACAOB</name>
<evidence type="ECO:0000313" key="2">
    <source>
        <dbReference type="EMBL" id="CAH1969303.1"/>
    </source>
</evidence>
<comment type="caution">
    <text evidence="2">The sequence shown here is derived from an EMBL/GenBank/DDBJ whole genome shotgun (WGS) entry which is preliminary data.</text>
</comment>
<evidence type="ECO:0000313" key="3">
    <source>
        <dbReference type="Proteomes" id="UP001152888"/>
    </source>
</evidence>
<feature type="signal peptide" evidence="1">
    <location>
        <begin position="1"/>
        <end position="22"/>
    </location>
</feature>
<keyword evidence="1" id="KW-0732">Signal</keyword>
<protein>
    <submittedName>
        <fullName evidence="2">Uncharacterized protein</fullName>
    </submittedName>
</protein>
<feature type="chain" id="PRO_5040376287" evidence="1">
    <location>
        <begin position="23"/>
        <end position="56"/>
    </location>
</feature>
<dbReference type="AlphaFoldDB" id="A0A9P0KAN8"/>
<dbReference type="EMBL" id="CAKOFQ010006763">
    <property type="protein sequence ID" value="CAH1969303.1"/>
    <property type="molecule type" value="Genomic_DNA"/>
</dbReference>